<keyword evidence="1" id="KW-0472">Membrane</keyword>
<evidence type="ECO:0000313" key="3">
    <source>
        <dbReference type="EMBL" id="GLR12857.1"/>
    </source>
</evidence>
<evidence type="ECO:0000313" key="4">
    <source>
        <dbReference type="Proteomes" id="UP001156706"/>
    </source>
</evidence>
<dbReference type="PROSITE" id="PS51257">
    <property type="entry name" value="PROKAR_LIPOPROTEIN"/>
    <property type="match status" value="1"/>
</dbReference>
<dbReference type="SUPFAM" id="SSF52540">
    <property type="entry name" value="P-loop containing nucleoside triphosphate hydrolases"/>
    <property type="match status" value="1"/>
</dbReference>
<feature type="transmembrane region" description="Helical" evidence="1">
    <location>
        <begin position="20"/>
        <end position="42"/>
    </location>
</feature>
<dbReference type="PANTHER" id="PTHR36153:SF1">
    <property type="entry name" value="TYPE VI SECRETION SYSTEM COMPONENT TSSM1"/>
    <property type="match status" value="1"/>
</dbReference>
<comment type="caution">
    <text evidence="3">The sequence shown here is derived from an EMBL/GenBank/DDBJ whole genome shotgun (WGS) entry which is preliminary data.</text>
</comment>
<protein>
    <recommendedName>
        <fullName evidence="2">Type VI secretion system component TssM1 N-terminal domain-containing protein</fullName>
    </recommendedName>
</protein>
<sequence length="1321" mass="146140">MAKSMNLGSIPYQPHAETWSLPVLLGLGCGAIILVLLVWLLLRSRRPAVAKPAAAAPAAAANTPAKPASTASLSPQHWADVMLGALRYLSTRREWRYRSPWVLMLGEQGAGKSSLVASLQDGQREAVLLREQKLPVTDTQWHFCSGGAVVDPNGLLPAAEPDSNEGKRWLKVLDAIDSRRPERPVDAVVLTISAATLLRADTTTLQDLAESCYRQLWQLQKRFEFVLPVYVVLTQCDAIAGYRAFWSAQPVARRKEIWGWSNPSLTDYENIPGLLKQLFTEQINSLRQLQIEAAAGRDQIADADDFFLFPQRFGRLSVPLGALLETVLKPSTYHAGFYFRGVYFSGSLAADGATPSGVSAQIDFVENLFTQKILAESGLARPVRQSIWSRNNLIRRFQFGGLAIVCGLFAALAWSSVQLRQQTASLGNAFDMVHTVSEQSIRKGRCLGQSEVYGVLKAVGSLKADLGFAAIPASWVDTRMVDDASKWLSQKAFQDVVMPSIACKLERRAQELAGFQGKRRVDNLITSSSVAAANADLDGYVASVIELESNLDAFRELALPGGDSAKQRQVQLFEQLSHYAYGTPPPTQRNGLNSLYYESLARLHYKTPLTLPSQMKEGIARQIDLQSDGLRKELLERIDLGERLVQMLGTDINTAGQAAVMEHLVALQDWLGWMRSNWLGNPRGGNPCVNTGNRLAERLQPLYQRHGYPMHLADVDAHFSPTHCTEPALAKMKSLTLPPYGAVFVPAGEDYTLNPALAPELTGFVALRKLSFMPLEGRQNLSCQFAQAGWRQEQLGQAASYLREYQSFATAQSVSEDGDRPLFDRLARRQLQLVLNATLSDAQKKPLDWHAAGQADQESQMASQSANFGKQLDALNKLLTQLQQVNGAGGAEPFSRCLREYAGDMLLRVDALAENSKLYQPESAVGEMAGGTHPVYLFGDSGQVKEYLVQQRERSAVLADYAAPFVSMLDRGGSLGTANGASQGYWRNTITELKRYRDFKEPGSSLGSLETLFSKTLATLDYETCGTSLAQAGKAAEGYDLYSQRYRMLSAQSLWRCQDRREADAYMRYRKLANRFNRELIGRYPFADSDARDADLNTVRAFFRDYDAEREGLDKAIAGLKHSRWNDIRRFLDRLDTVADFLRPTLGTSEGSRPVRLGVGFRALSRQTMGAEQLISWHLSTGSSLAEYPGSTRDLDWPFGEAIVLDLNWAKQSAWRPVVDTTQTTLRVDGSVASFAAAGNWGLLRFIEAHQPVALPSTDPLDPSRWLLQFNVPLADSANPAARSHARVFLALTLNSIDPKTQAAQPLLLPRDWPRAAPFYW</sequence>
<organism evidence="3 4">
    <name type="scientific">Chitinimonas prasina</name>
    <dbReference type="NCBI Taxonomy" id="1434937"/>
    <lineage>
        <taxon>Bacteria</taxon>
        <taxon>Pseudomonadati</taxon>
        <taxon>Pseudomonadota</taxon>
        <taxon>Betaproteobacteria</taxon>
        <taxon>Neisseriales</taxon>
        <taxon>Chitinibacteraceae</taxon>
        <taxon>Chitinimonas</taxon>
    </lineage>
</organism>
<accession>A0ABQ5YD17</accession>
<reference evidence="4" key="1">
    <citation type="journal article" date="2019" name="Int. J. Syst. Evol. Microbiol.">
        <title>The Global Catalogue of Microorganisms (GCM) 10K type strain sequencing project: providing services to taxonomists for standard genome sequencing and annotation.</title>
        <authorList>
            <consortium name="The Broad Institute Genomics Platform"/>
            <consortium name="The Broad Institute Genome Sequencing Center for Infectious Disease"/>
            <person name="Wu L."/>
            <person name="Ma J."/>
        </authorList>
    </citation>
    <scope>NUCLEOTIDE SEQUENCE [LARGE SCALE GENOMIC DNA]</scope>
    <source>
        <strain evidence="4">NBRC 110044</strain>
    </source>
</reference>
<dbReference type="Pfam" id="PF14331">
    <property type="entry name" value="IcmF-related_N"/>
    <property type="match status" value="1"/>
</dbReference>
<dbReference type="InterPro" id="IPR027417">
    <property type="entry name" value="P-loop_NTPase"/>
</dbReference>
<keyword evidence="1" id="KW-1133">Transmembrane helix</keyword>
<dbReference type="PANTHER" id="PTHR36153">
    <property type="entry name" value="INNER MEMBRANE PROTEIN-RELATED"/>
    <property type="match status" value="1"/>
</dbReference>
<feature type="transmembrane region" description="Helical" evidence="1">
    <location>
        <begin position="399"/>
        <end position="417"/>
    </location>
</feature>
<dbReference type="Gene3D" id="3.40.50.300">
    <property type="entry name" value="P-loop containing nucleotide triphosphate hydrolases"/>
    <property type="match status" value="1"/>
</dbReference>
<gene>
    <name evidence="3" type="ORF">GCM10007907_16470</name>
</gene>
<keyword evidence="1" id="KW-0812">Transmembrane</keyword>
<feature type="domain" description="Type VI secretion system component TssM1 N-terminal" evidence="2">
    <location>
        <begin position="165"/>
        <end position="391"/>
    </location>
</feature>
<proteinExistence type="predicted"/>
<dbReference type="InterPro" id="IPR025743">
    <property type="entry name" value="TssM1_N"/>
</dbReference>
<dbReference type="EMBL" id="BSOG01000002">
    <property type="protein sequence ID" value="GLR12857.1"/>
    <property type="molecule type" value="Genomic_DNA"/>
</dbReference>
<evidence type="ECO:0000256" key="1">
    <source>
        <dbReference type="SAM" id="Phobius"/>
    </source>
</evidence>
<dbReference type="InterPro" id="IPR053156">
    <property type="entry name" value="T6SS_TssM-like"/>
</dbReference>
<keyword evidence="4" id="KW-1185">Reference proteome</keyword>
<name>A0ABQ5YD17_9NEIS</name>
<dbReference type="Proteomes" id="UP001156706">
    <property type="component" value="Unassembled WGS sequence"/>
</dbReference>
<evidence type="ECO:0000259" key="2">
    <source>
        <dbReference type="Pfam" id="PF14331"/>
    </source>
</evidence>